<dbReference type="EMBL" id="SNYJ01000002">
    <property type="protein sequence ID" value="TDQ42115.1"/>
    <property type="molecule type" value="Genomic_DNA"/>
</dbReference>
<dbReference type="InterPro" id="IPR029058">
    <property type="entry name" value="AB_hydrolase_fold"/>
</dbReference>
<evidence type="ECO:0000313" key="2">
    <source>
        <dbReference type="Proteomes" id="UP000295632"/>
    </source>
</evidence>
<name>A0A4R6UBI7_9BACI</name>
<accession>A0A4R6UBI7</accession>
<evidence type="ECO:0008006" key="3">
    <source>
        <dbReference type="Google" id="ProtNLM"/>
    </source>
</evidence>
<protein>
    <recommendedName>
        <fullName evidence="3">Serine aminopeptidase S33 family</fullName>
    </recommendedName>
</protein>
<dbReference type="Proteomes" id="UP000295632">
    <property type="component" value="Unassembled WGS sequence"/>
</dbReference>
<dbReference type="OrthoDB" id="2986585at2"/>
<keyword evidence="2" id="KW-1185">Reference proteome</keyword>
<dbReference type="AlphaFoldDB" id="A0A4R6UBI7"/>
<evidence type="ECO:0000313" key="1">
    <source>
        <dbReference type="EMBL" id="TDQ42115.1"/>
    </source>
</evidence>
<sequence>MYIDRYFLLEDQWNVVHVPEQPNGYAILLIGDLNHYVEKNASFWCKHPGRNELLQHLLKRGYTIFYSNCYGAHWGSPQAIRFLQRLIFYTMKQEILNPHLYLLAEGMGGLAALKLAAESHGKIRSVALINPCISLRAHALREKENRLFYKRLLKELSIAYDVLEVDVEKAVLDKHGLEHVVMNIPCHIFQDVSQQKYPIHLHARRYYDVLRAKNGEASLTLYPGEMNWDNTDTLQRFFDQYQNH</sequence>
<dbReference type="RefSeq" id="WP_133579005.1">
    <property type="nucleotide sequence ID" value="NZ_SNYJ01000002.1"/>
</dbReference>
<comment type="caution">
    <text evidence="1">The sequence shown here is derived from an EMBL/GenBank/DDBJ whole genome shotgun (WGS) entry which is preliminary data.</text>
</comment>
<dbReference type="Gene3D" id="3.40.50.1820">
    <property type="entry name" value="alpha/beta hydrolase"/>
    <property type="match status" value="1"/>
</dbReference>
<proteinExistence type="predicted"/>
<dbReference type="SUPFAM" id="SSF53474">
    <property type="entry name" value="alpha/beta-Hydrolases"/>
    <property type="match status" value="1"/>
</dbReference>
<gene>
    <name evidence="1" type="ORF">EV213_102145</name>
</gene>
<organism evidence="1 2">
    <name type="scientific">Aureibacillus halotolerans</name>
    <dbReference type="NCBI Taxonomy" id="1508390"/>
    <lineage>
        <taxon>Bacteria</taxon>
        <taxon>Bacillati</taxon>
        <taxon>Bacillota</taxon>
        <taxon>Bacilli</taxon>
        <taxon>Bacillales</taxon>
        <taxon>Bacillaceae</taxon>
        <taxon>Aureibacillus</taxon>
    </lineage>
</organism>
<reference evidence="1 2" key="1">
    <citation type="submission" date="2019-03" db="EMBL/GenBank/DDBJ databases">
        <title>Genomic Encyclopedia of Type Strains, Phase IV (KMG-IV): sequencing the most valuable type-strain genomes for metagenomic binning, comparative biology and taxonomic classification.</title>
        <authorList>
            <person name="Goeker M."/>
        </authorList>
    </citation>
    <scope>NUCLEOTIDE SEQUENCE [LARGE SCALE GENOMIC DNA]</scope>
    <source>
        <strain evidence="1 2">DSM 28697</strain>
    </source>
</reference>